<dbReference type="Proteomes" id="UP000033649">
    <property type="component" value="Unassembled WGS sequence"/>
</dbReference>
<protein>
    <submittedName>
        <fullName evidence="1">Uncharacterized protein</fullName>
    </submittedName>
</protein>
<comment type="caution">
    <text evidence="1">The sequence shown here is derived from an EMBL/GenBank/DDBJ whole genome shotgun (WGS) entry which is preliminary data.</text>
</comment>
<dbReference type="STRING" id="429727.VE26_09640"/>
<accession>A0A0F5FNB9</accession>
<evidence type="ECO:0000313" key="2">
    <source>
        <dbReference type="Proteomes" id="UP000033649"/>
    </source>
</evidence>
<reference evidence="1 2" key="1">
    <citation type="submission" date="2015-03" db="EMBL/GenBank/DDBJ databases">
        <authorList>
            <person name="Hassan Y."/>
            <person name="Lepp D."/>
            <person name="Li X.-Z."/>
            <person name="Zhou T."/>
        </authorList>
    </citation>
    <scope>NUCLEOTIDE SEQUENCE [LARGE SCALE GENOMIC DNA]</scope>
    <source>
        <strain evidence="1 2">IPL18</strain>
    </source>
</reference>
<dbReference type="OrthoDB" id="7948973at2"/>
<dbReference type="PATRIC" id="fig|429727.3.peg.1985"/>
<dbReference type="EMBL" id="JZEY01000054">
    <property type="protein sequence ID" value="KKB10040.1"/>
    <property type="molecule type" value="Genomic_DNA"/>
</dbReference>
<gene>
    <name evidence="1" type="ORF">VE26_09640</name>
</gene>
<dbReference type="AlphaFoldDB" id="A0A0F5FNB9"/>
<proteinExistence type="predicted"/>
<evidence type="ECO:0000313" key="1">
    <source>
        <dbReference type="EMBL" id="KKB10040.1"/>
    </source>
</evidence>
<keyword evidence="2" id="KW-1185">Reference proteome</keyword>
<dbReference type="RefSeq" id="WP_046104733.1">
    <property type="nucleotide sequence ID" value="NZ_JZEY01000054.1"/>
</dbReference>
<sequence>MDDTQRKEQFKLQLASTLADLKSDGVRNVEAMALIGSLATELADRLGQNTWSQAKTILSAQQFDELLTSFRLRGNQMQQSGKSGHVYALQALSVSLVAKGLSDDADIAAGEQLLDALIDRTVSVTRKGIAATKN</sequence>
<name>A0A0F5FNB9_9HYPH</name>
<organism evidence="1 2">
    <name type="scientific">Devosia chinhatensis</name>
    <dbReference type="NCBI Taxonomy" id="429727"/>
    <lineage>
        <taxon>Bacteria</taxon>
        <taxon>Pseudomonadati</taxon>
        <taxon>Pseudomonadota</taxon>
        <taxon>Alphaproteobacteria</taxon>
        <taxon>Hyphomicrobiales</taxon>
        <taxon>Devosiaceae</taxon>
        <taxon>Devosia</taxon>
    </lineage>
</organism>